<dbReference type="Gene3D" id="1.10.287.910">
    <property type="entry name" value="bacterial mercury transporter, merf"/>
    <property type="match status" value="1"/>
</dbReference>
<sequence length="132" mass="14295">MSPRLHTLIDRFGATGSLVCAVHCALLPLLLAAIPTLGVSAWLGDRFEMAFVLFASFIGIFSLVYGYRRHRHIRALGVLLAGLALLWTGLLYTPWHHGSLALHAAVMTLGGTLIGLAHLLNLRHVHDASCAH</sequence>
<feature type="transmembrane region" description="Helical" evidence="1">
    <location>
        <begin position="75"/>
        <end position="95"/>
    </location>
</feature>
<dbReference type="InterPro" id="IPR004891">
    <property type="entry name" value="Mercury-R_MerC"/>
</dbReference>
<feature type="transmembrane region" description="Helical" evidence="1">
    <location>
        <begin position="12"/>
        <end position="37"/>
    </location>
</feature>
<evidence type="ECO:0000256" key="1">
    <source>
        <dbReference type="SAM" id="Phobius"/>
    </source>
</evidence>
<dbReference type="RefSeq" id="WP_344759170.1">
    <property type="nucleotide sequence ID" value="NZ_BAAAZU010000006.1"/>
</dbReference>
<name>A0ABP7MGS4_9GAMM</name>
<dbReference type="EMBL" id="BAAAZU010000006">
    <property type="protein sequence ID" value="GAA3920823.1"/>
    <property type="molecule type" value="Genomic_DNA"/>
</dbReference>
<keyword evidence="1" id="KW-0472">Membrane</keyword>
<evidence type="ECO:0000313" key="3">
    <source>
        <dbReference type="Proteomes" id="UP001501727"/>
    </source>
</evidence>
<feature type="transmembrane region" description="Helical" evidence="1">
    <location>
        <begin position="49"/>
        <end position="68"/>
    </location>
</feature>
<keyword evidence="1" id="KW-1133">Transmembrane helix</keyword>
<dbReference type="Pfam" id="PF03203">
    <property type="entry name" value="MerC"/>
    <property type="match status" value="1"/>
</dbReference>
<organism evidence="2 3">
    <name type="scientific">Luteimonas lutimaris</name>
    <dbReference type="NCBI Taxonomy" id="698645"/>
    <lineage>
        <taxon>Bacteria</taxon>
        <taxon>Pseudomonadati</taxon>
        <taxon>Pseudomonadota</taxon>
        <taxon>Gammaproteobacteria</taxon>
        <taxon>Lysobacterales</taxon>
        <taxon>Lysobacteraceae</taxon>
        <taxon>Luteimonas</taxon>
    </lineage>
</organism>
<gene>
    <name evidence="2" type="ORF">GCM10022229_13110</name>
</gene>
<protein>
    <submittedName>
        <fullName evidence="2">MerC domain-containing protein</fullName>
    </submittedName>
</protein>
<feature type="transmembrane region" description="Helical" evidence="1">
    <location>
        <begin position="101"/>
        <end position="120"/>
    </location>
</feature>
<reference evidence="3" key="1">
    <citation type="journal article" date="2019" name="Int. J. Syst. Evol. Microbiol.">
        <title>The Global Catalogue of Microorganisms (GCM) 10K type strain sequencing project: providing services to taxonomists for standard genome sequencing and annotation.</title>
        <authorList>
            <consortium name="The Broad Institute Genomics Platform"/>
            <consortium name="The Broad Institute Genome Sequencing Center for Infectious Disease"/>
            <person name="Wu L."/>
            <person name="Ma J."/>
        </authorList>
    </citation>
    <scope>NUCLEOTIDE SEQUENCE [LARGE SCALE GENOMIC DNA]</scope>
    <source>
        <strain evidence="3">JCM 16916</strain>
    </source>
</reference>
<accession>A0ABP7MGS4</accession>
<dbReference type="Proteomes" id="UP001501727">
    <property type="component" value="Unassembled WGS sequence"/>
</dbReference>
<comment type="caution">
    <text evidence="2">The sequence shown here is derived from an EMBL/GenBank/DDBJ whole genome shotgun (WGS) entry which is preliminary data.</text>
</comment>
<evidence type="ECO:0000313" key="2">
    <source>
        <dbReference type="EMBL" id="GAA3920823.1"/>
    </source>
</evidence>
<proteinExistence type="predicted"/>
<keyword evidence="1" id="KW-0812">Transmembrane</keyword>
<keyword evidence="3" id="KW-1185">Reference proteome</keyword>